<sequence>MELSFIWVEEFNSLENFSLNLSNKFHYKYDHETNFLSRIDDDPLPKNFFGHGITSVTGIFGKNGSGKTNCLKLIGSVMSRARSRVKSDFIAIVEDDDGPAIYCKFKEKSRLAPKTDFQGRFEEYKDDIRGLNTVFLSNTFDSTDMGFDKKIINLSINNRGRNVNEFIDIVEFLSSKEVGDGFTVPTEISAVVKPIRTKDIRKLIEDIQPKLDKSNSEQVDLLIKGFDRCFSKINSNFRKGGDFNDIKLSIVINEIISTFGEICKKEIDPIHVLRNLEDVLYCIQEHNTSISSLISSLRAIVELIDYNHNDKSKNDKLKGYKPEKITISNLIENVQFLDDWTVNDFNEVFQVADISYSSVSGFKLNLTAKYYTDDIRYKLSILSKYAKLTFLDMSSGQKAILGILSSIYVQVKSKRNATLIMLDEADLYLHPEWQLLFMKKMIEILSSLNRSDVQIIVTSHSPLIMTDFPQRCLVLLENINKATIIKSNSFNPFGANLYDLYSQGFFLDKSKVGALAFEKIMSLLGEIKNNPSGKPLSQDFYLTLDLISDEVSKTEIKRLTKEYDQNI</sequence>
<evidence type="ECO:0000313" key="3">
    <source>
        <dbReference type="Proteomes" id="UP000533429"/>
    </source>
</evidence>
<dbReference type="InterPro" id="IPR027417">
    <property type="entry name" value="P-loop_NTPase"/>
</dbReference>
<dbReference type="EMBL" id="JABXOR010001516">
    <property type="protein sequence ID" value="NVP03164.1"/>
    <property type="molecule type" value="Genomic_DNA"/>
</dbReference>
<dbReference type="Pfam" id="PF13175">
    <property type="entry name" value="AAA_15"/>
    <property type="match status" value="1"/>
</dbReference>
<name>A0A850QZF7_PHODD</name>
<dbReference type="Proteomes" id="UP000533429">
    <property type="component" value="Unassembled WGS sequence"/>
</dbReference>
<evidence type="ECO:0000259" key="1">
    <source>
        <dbReference type="Pfam" id="PF13175"/>
    </source>
</evidence>
<dbReference type="PANTHER" id="PTHR32182">
    <property type="entry name" value="DNA REPLICATION AND REPAIR PROTEIN RECF"/>
    <property type="match status" value="1"/>
</dbReference>
<dbReference type="CDD" id="cd00267">
    <property type="entry name" value="ABC_ATPase"/>
    <property type="match status" value="1"/>
</dbReference>
<protein>
    <submittedName>
        <fullName evidence="2">AAA family ATPase</fullName>
    </submittedName>
</protein>
<gene>
    <name evidence="2" type="ORF">HWA77_23440</name>
</gene>
<dbReference type="PANTHER" id="PTHR32182:SF23">
    <property type="entry name" value="ATP BINDING PROTEIN"/>
    <property type="match status" value="1"/>
</dbReference>
<reference evidence="2 3" key="1">
    <citation type="submission" date="2020-06" db="EMBL/GenBank/DDBJ databases">
        <title>Photobacterium damselae subsp. damselae comparative genomics.</title>
        <authorList>
            <person name="Osorio C.R."/>
        </authorList>
    </citation>
    <scope>NUCLEOTIDE SEQUENCE [LARGE SCALE GENOMIC DNA]</scope>
    <source>
        <strain evidence="2 3">TW250/03</strain>
    </source>
</reference>
<comment type="caution">
    <text evidence="2">The sequence shown here is derived from an EMBL/GenBank/DDBJ whole genome shotgun (WGS) entry which is preliminary data.</text>
</comment>
<dbReference type="SUPFAM" id="SSF52540">
    <property type="entry name" value="P-loop containing nucleoside triphosphate hydrolases"/>
    <property type="match status" value="1"/>
</dbReference>
<dbReference type="GO" id="GO:0000731">
    <property type="term" value="P:DNA synthesis involved in DNA repair"/>
    <property type="evidence" value="ECO:0007669"/>
    <property type="project" value="TreeGrafter"/>
</dbReference>
<organism evidence="2 3">
    <name type="scientific">Photobacterium damselae subsp. damselae</name>
    <name type="common">Listonella damsela</name>
    <dbReference type="NCBI Taxonomy" id="85581"/>
    <lineage>
        <taxon>Bacteria</taxon>
        <taxon>Pseudomonadati</taxon>
        <taxon>Pseudomonadota</taxon>
        <taxon>Gammaproteobacteria</taxon>
        <taxon>Vibrionales</taxon>
        <taxon>Vibrionaceae</taxon>
        <taxon>Photobacterium</taxon>
    </lineage>
</organism>
<feature type="domain" description="Endonuclease GajA/Old nuclease/RecF-like AAA" evidence="1">
    <location>
        <begin position="1"/>
        <end position="464"/>
    </location>
</feature>
<dbReference type="InterPro" id="IPR041685">
    <property type="entry name" value="AAA_GajA/Old/RecF-like"/>
</dbReference>
<dbReference type="AlphaFoldDB" id="A0A850QZF7"/>
<dbReference type="Gene3D" id="3.40.50.300">
    <property type="entry name" value="P-loop containing nucleotide triphosphate hydrolases"/>
    <property type="match status" value="1"/>
</dbReference>
<evidence type="ECO:0000313" key="2">
    <source>
        <dbReference type="EMBL" id="NVP03164.1"/>
    </source>
</evidence>
<dbReference type="GO" id="GO:0006302">
    <property type="term" value="P:double-strand break repair"/>
    <property type="evidence" value="ECO:0007669"/>
    <property type="project" value="TreeGrafter"/>
</dbReference>
<proteinExistence type="predicted"/>
<accession>A0A850QZF7</accession>